<keyword evidence="2" id="KW-0413">Isomerase</keyword>
<dbReference type="Pfam" id="PF06368">
    <property type="entry name" value="Met_asp_mut_E"/>
    <property type="match status" value="1"/>
</dbReference>
<evidence type="ECO:0000313" key="5">
    <source>
        <dbReference type="Proteomes" id="UP001156441"/>
    </source>
</evidence>
<dbReference type="Proteomes" id="UP001156441">
    <property type="component" value="Unassembled WGS sequence"/>
</dbReference>
<evidence type="ECO:0000313" key="4">
    <source>
        <dbReference type="EMBL" id="MCT2585116.1"/>
    </source>
</evidence>
<evidence type="ECO:0000256" key="2">
    <source>
        <dbReference type="ARBA" id="ARBA00023235"/>
    </source>
</evidence>
<dbReference type="PIRSF" id="PIRSF001495">
    <property type="entry name" value="Met_asp_mut_epsi"/>
    <property type="match status" value="1"/>
</dbReference>
<dbReference type="InterPro" id="IPR016176">
    <property type="entry name" value="Cbl-dep_enz_cat"/>
</dbReference>
<name>A0ABT2JBM4_9PSEU</name>
<accession>A0ABT2JBM4</accession>
<dbReference type="RefSeq" id="WP_260192587.1">
    <property type="nucleotide sequence ID" value="NZ_JAFFZE010000014.1"/>
</dbReference>
<dbReference type="Gene3D" id="3.20.20.240">
    <property type="entry name" value="Methylmalonyl-CoA mutase"/>
    <property type="match status" value="1"/>
</dbReference>
<proteinExistence type="predicted"/>
<reference evidence="4 5" key="1">
    <citation type="submission" date="2021-02" db="EMBL/GenBank/DDBJ databases">
        <title>Actinophytocola xerophila sp. nov., isolated from soil of cotton cropping field.</title>
        <authorList>
            <person name="Huang R."/>
            <person name="Chen X."/>
            <person name="Ge X."/>
            <person name="Liu W."/>
        </authorList>
    </citation>
    <scope>NUCLEOTIDE SEQUENCE [LARGE SCALE GENOMIC DNA]</scope>
    <source>
        <strain evidence="4 5">S1-96</strain>
    </source>
</reference>
<dbReference type="SUPFAM" id="SSF51703">
    <property type="entry name" value="Cobalamin (vitamin B12)-dependent enzymes"/>
    <property type="match status" value="1"/>
</dbReference>
<evidence type="ECO:0000256" key="1">
    <source>
        <dbReference type="ARBA" id="ARBA00022628"/>
    </source>
</evidence>
<gene>
    <name evidence="4" type="ORF">JT362_18535</name>
</gene>
<keyword evidence="3" id="KW-0170">Cobalt</keyword>
<organism evidence="4 5">
    <name type="scientific">Actinophytocola gossypii</name>
    <dbReference type="NCBI Taxonomy" id="2812003"/>
    <lineage>
        <taxon>Bacteria</taxon>
        <taxon>Bacillati</taxon>
        <taxon>Actinomycetota</taxon>
        <taxon>Actinomycetes</taxon>
        <taxon>Pseudonocardiales</taxon>
        <taxon>Pseudonocardiaceae</taxon>
    </lineage>
</organism>
<comment type="caution">
    <text evidence="4">The sequence shown here is derived from an EMBL/GenBank/DDBJ whole genome shotgun (WGS) entry which is preliminary data.</text>
</comment>
<keyword evidence="5" id="KW-1185">Reference proteome</keyword>
<dbReference type="EMBL" id="JAFFZE010000014">
    <property type="protein sequence ID" value="MCT2585116.1"/>
    <property type="molecule type" value="Genomic_DNA"/>
</dbReference>
<keyword evidence="1" id="KW-0846">Cobalamin</keyword>
<evidence type="ECO:0000256" key="3">
    <source>
        <dbReference type="ARBA" id="ARBA00023285"/>
    </source>
</evidence>
<sequence>MTAILTDRIGLHDFVRRAHDAGELVVQPRMGFGLPERMRAGLVATKTAPATTVGTLTLDSYTRIGDLAAVERALAAGSDLNGYPIASHPLGTTRAMLAGVRDAGFPVQVRHGSATPSHIFAALVAAGLDATEGGPVSYCLPYGRVPLEESVREWSRCCELFAHLREHLPVEPNLETFGGCMMGQLCPPGLLVALSVLEALFFRSRGVRGIAVSYAQQANPVQDQEAVFALRRLCAELLPDTDWHVVVYAYMGLYPVTPRGARRLLTAAAELARATGAERLIVKTVAESERIPTIAENVDALTHAATRQIRPAEPLADPGADSETYQQARAIVDAVRDVDQDLGRALLHSVKRGYLDVPYCRHPDNLGRTRSYLDRDGTLRWADPGLMPIGHLVPRRRSRQVTSAGLMDALGYVRRKFDSFEESAPEPILELR</sequence>
<protein>
    <submittedName>
        <fullName evidence="4">Methylaspartate mutase</fullName>
    </submittedName>
</protein>
<dbReference type="InterPro" id="IPR006396">
    <property type="entry name" value="Glu_mut_E"/>
</dbReference>